<evidence type="ECO:0000256" key="1">
    <source>
        <dbReference type="SAM" id="MobiDB-lite"/>
    </source>
</evidence>
<evidence type="ECO:0000313" key="2">
    <source>
        <dbReference type="EMBL" id="KAK4527718.1"/>
    </source>
</evidence>
<dbReference type="AlphaFoldDB" id="A0AAV9IJW3"/>
<dbReference type="Proteomes" id="UP001300502">
    <property type="component" value="Unassembled WGS sequence"/>
</dbReference>
<feature type="compositionally biased region" description="Basic residues" evidence="1">
    <location>
        <begin position="110"/>
        <end position="119"/>
    </location>
</feature>
<proteinExistence type="predicted"/>
<evidence type="ECO:0000313" key="3">
    <source>
        <dbReference type="Proteomes" id="UP001300502"/>
    </source>
</evidence>
<sequence>MDFSVPVVQLQAQLLEYQSQQKEIERKLQQPDTDQSELQGLLDDIKEIIAAYKEVLQSKGVATNTVEQDKKKPVSSAPPPPTLKGITKKKSKGRKDQALKERVLSWQQFHSKHGARRKSIFQSPEEGSRTRVGFQGSPGTLTAIPPRKKHEFVNLNQDN</sequence>
<reference evidence="2 3" key="1">
    <citation type="submission" date="2022-07" db="EMBL/GenBank/DDBJ databases">
        <title>Genome-wide signatures of adaptation to extreme environments.</title>
        <authorList>
            <person name="Cho C.H."/>
            <person name="Yoon H.S."/>
        </authorList>
    </citation>
    <scope>NUCLEOTIDE SEQUENCE [LARGE SCALE GENOMIC DNA]</scope>
    <source>
        <strain evidence="2 3">108.79 E11</strain>
    </source>
</reference>
<comment type="caution">
    <text evidence="2">The sequence shown here is derived from an EMBL/GenBank/DDBJ whole genome shotgun (WGS) entry which is preliminary data.</text>
</comment>
<accession>A0AAV9IJW3</accession>
<dbReference type="EMBL" id="JANCYU010000055">
    <property type="protein sequence ID" value="KAK4527718.1"/>
    <property type="molecule type" value="Genomic_DNA"/>
</dbReference>
<keyword evidence="3" id="KW-1185">Reference proteome</keyword>
<feature type="compositionally biased region" description="Basic and acidic residues" evidence="1">
    <location>
        <begin position="94"/>
        <end position="103"/>
    </location>
</feature>
<feature type="region of interest" description="Disordered" evidence="1">
    <location>
        <begin position="61"/>
        <end position="159"/>
    </location>
</feature>
<gene>
    <name evidence="2" type="ORF">GAYE_SCF43G5645</name>
</gene>
<protein>
    <submittedName>
        <fullName evidence="2">Uncharacterized protein</fullName>
    </submittedName>
</protein>
<name>A0AAV9IJW3_9RHOD</name>
<organism evidence="2 3">
    <name type="scientific">Galdieria yellowstonensis</name>
    <dbReference type="NCBI Taxonomy" id="3028027"/>
    <lineage>
        <taxon>Eukaryota</taxon>
        <taxon>Rhodophyta</taxon>
        <taxon>Bangiophyceae</taxon>
        <taxon>Galdieriales</taxon>
        <taxon>Galdieriaceae</taxon>
        <taxon>Galdieria</taxon>
    </lineage>
</organism>